<evidence type="ECO:0000313" key="1">
    <source>
        <dbReference type="EMBL" id="WDE96357.1"/>
    </source>
</evidence>
<dbReference type="EMBL" id="CP117811">
    <property type="protein sequence ID" value="WDE96357.1"/>
    <property type="molecule type" value="Genomic_DNA"/>
</dbReference>
<reference evidence="1 2" key="1">
    <citation type="submission" date="2023-02" db="EMBL/GenBank/DDBJ databases">
        <title>Genome sequence of Lentisphaera profundi SAORIC-696.</title>
        <authorList>
            <person name="Kim e."/>
            <person name="Cho J.-C."/>
            <person name="Choi A."/>
            <person name="Kang I."/>
        </authorList>
    </citation>
    <scope>NUCLEOTIDE SEQUENCE [LARGE SCALE GENOMIC DNA]</scope>
    <source>
        <strain evidence="1 2">SAORIC-696</strain>
    </source>
</reference>
<evidence type="ECO:0000313" key="2">
    <source>
        <dbReference type="Proteomes" id="UP001214250"/>
    </source>
</evidence>
<organism evidence="1 2">
    <name type="scientific">Lentisphaera profundi</name>
    <dbReference type="NCBI Taxonomy" id="1658616"/>
    <lineage>
        <taxon>Bacteria</taxon>
        <taxon>Pseudomonadati</taxon>
        <taxon>Lentisphaerota</taxon>
        <taxon>Lentisphaeria</taxon>
        <taxon>Lentisphaerales</taxon>
        <taxon>Lentisphaeraceae</taxon>
        <taxon>Lentisphaera</taxon>
    </lineage>
</organism>
<keyword evidence="2" id="KW-1185">Reference proteome</keyword>
<protein>
    <submittedName>
        <fullName evidence="1">Uncharacterized protein</fullName>
    </submittedName>
</protein>
<accession>A0ABY7VTY6</accession>
<sequence>MHQAKASSFRANVYKKLALNDPKYIQDFFDEALQSNFSFYDDDTKRILNALAEGQLTVSKESQWILLFHLNERRSSSQCKFSHILLQDIYQHKFESKDAYKDSEKIFNAFYPLWLKQE</sequence>
<dbReference type="Proteomes" id="UP001214250">
    <property type="component" value="Chromosome 1"/>
</dbReference>
<name>A0ABY7VTY6_9BACT</name>
<dbReference type="RefSeq" id="WP_274150424.1">
    <property type="nucleotide sequence ID" value="NZ_CP117811.1"/>
</dbReference>
<proteinExistence type="predicted"/>
<gene>
    <name evidence="1" type="ORF">PQO03_00040</name>
</gene>